<sequence length="119" mass="13894">MLIELCALRIIHTERELSVVSCCAANSFRDLSRIYHFQNGSSLSVSLFFSPFLFRLDISFVSTLNYFLFLPVYNTNLVSFSTVLFRFYHFLPLSTTQSLSLQNLLLNDTEEEEYLKEKK</sequence>
<dbReference type="RefSeq" id="XP_011777879.1">
    <property type="nucleotide sequence ID" value="XM_011779577.1"/>
</dbReference>
<dbReference type="KEGG" id="tbg:TbgDal_X7010"/>
<dbReference type="Proteomes" id="UP000002316">
    <property type="component" value="Chromosome 10"/>
</dbReference>
<reference evidence="3" key="1">
    <citation type="journal article" date="2010" name="PLoS Negl. Trop. Dis.">
        <title>The genome sequence of Trypanosoma brucei gambiense, causative agent of chronic human african trypanosomiasis.</title>
        <authorList>
            <person name="Jackson A.P."/>
            <person name="Sanders M."/>
            <person name="Berry A."/>
            <person name="McQuillan J."/>
            <person name="Aslett M.A."/>
            <person name="Quail M.A."/>
            <person name="Chukualim B."/>
            <person name="Capewell P."/>
            <person name="MacLeod A."/>
            <person name="Melville S.E."/>
            <person name="Gibson W."/>
            <person name="Barry J.D."/>
            <person name="Berriman M."/>
            <person name="Hertz-Fowler C."/>
        </authorList>
    </citation>
    <scope>NUCLEOTIDE SEQUENCE [LARGE SCALE GENOMIC DNA]</scope>
    <source>
        <strain evidence="3">MHOM/CI/86/DAL972</strain>
    </source>
</reference>
<feature type="transmembrane region" description="Helical" evidence="1">
    <location>
        <begin position="66"/>
        <end position="88"/>
    </location>
</feature>
<organism evidence="2 3">
    <name type="scientific">Trypanosoma brucei gambiense (strain MHOM/CI/86/DAL972)</name>
    <dbReference type="NCBI Taxonomy" id="679716"/>
    <lineage>
        <taxon>Eukaryota</taxon>
        <taxon>Discoba</taxon>
        <taxon>Euglenozoa</taxon>
        <taxon>Kinetoplastea</taxon>
        <taxon>Metakinetoplastina</taxon>
        <taxon>Trypanosomatida</taxon>
        <taxon>Trypanosomatidae</taxon>
        <taxon>Trypanosoma</taxon>
    </lineage>
</organism>
<evidence type="ECO:0000256" key="1">
    <source>
        <dbReference type="SAM" id="Phobius"/>
    </source>
</evidence>
<dbReference type="AlphaFoldDB" id="D0A2X1"/>
<accession>D0A2X1</accession>
<dbReference type="GeneID" id="23865806"/>
<name>D0A2X1_TRYB9</name>
<evidence type="ECO:0000313" key="3">
    <source>
        <dbReference type="Proteomes" id="UP000002316"/>
    </source>
</evidence>
<protein>
    <submittedName>
        <fullName evidence="2">Uncharacterized protein</fullName>
    </submittedName>
</protein>
<gene>
    <name evidence="2" type="ORF">TbgDal_X7010</name>
</gene>
<keyword evidence="1" id="KW-1133">Transmembrane helix</keyword>
<evidence type="ECO:0000313" key="2">
    <source>
        <dbReference type="EMBL" id="CBH15615.1"/>
    </source>
</evidence>
<keyword evidence="1" id="KW-0472">Membrane</keyword>
<keyword evidence="1" id="KW-0812">Transmembrane</keyword>
<proteinExistence type="predicted"/>
<dbReference type="EMBL" id="FN554973">
    <property type="protein sequence ID" value="CBH15615.1"/>
    <property type="molecule type" value="Genomic_DNA"/>
</dbReference>